<proteinExistence type="predicted"/>
<feature type="domain" description="Heparinase II C-terminal" evidence="2">
    <location>
        <begin position="972"/>
        <end position="1054"/>
    </location>
</feature>
<dbReference type="AlphaFoldDB" id="A0A848B180"/>
<evidence type="ECO:0000259" key="2">
    <source>
        <dbReference type="Pfam" id="PF18675"/>
    </source>
</evidence>
<dbReference type="EMBL" id="JABAEW010000064">
    <property type="protein sequence ID" value="NMD88891.1"/>
    <property type="molecule type" value="Genomic_DNA"/>
</dbReference>
<protein>
    <recommendedName>
        <fullName evidence="2">Heparinase II C-terminal domain-containing protein</fullName>
    </recommendedName>
</protein>
<comment type="caution">
    <text evidence="3">The sequence shown here is derived from an EMBL/GenBank/DDBJ whole genome shotgun (WGS) entry which is preliminary data.</text>
</comment>
<dbReference type="Gene3D" id="2.70.98.70">
    <property type="match status" value="1"/>
</dbReference>
<reference evidence="3 4" key="1">
    <citation type="submission" date="2020-04" db="EMBL/GenBank/DDBJ databases">
        <authorList>
            <person name="Hitch T.C.A."/>
            <person name="Wylensek D."/>
            <person name="Clavel T."/>
        </authorList>
    </citation>
    <scope>NUCLEOTIDE SEQUENCE [LARGE SCALE GENOMIC DNA]</scope>
    <source>
        <strain evidence="3 4">COR2-253-APC-1A</strain>
    </source>
</reference>
<accession>A0A848B180</accession>
<gene>
    <name evidence="3" type="ORF">HF882_20100</name>
</gene>
<evidence type="ECO:0000256" key="1">
    <source>
        <dbReference type="SAM" id="SignalP"/>
    </source>
</evidence>
<dbReference type="Gene3D" id="1.50.10.100">
    <property type="entry name" value="Chondroitin AC/alginate lyase"/>
    <property type="match status" value="1"/>
</dbReference>
<organism evidence="3 4">
    <name type="scientific">Victivallis vadensis</name>
    <dbReference type="NCBI Taxonomy" id="172901"/>
    <lineage>
        <taxon>Bacteria</taxon>
        <taxon>Pseudomonadati</taxon>
        <taxon>Lentisphaerota</taxon>
        <taxon>Lentisphaeria</taxon>
        <taxon>Victivallales</taxon>
        <taxon>Victivallaceae</taxon>
        <taxon>Victivallis</taxon>
    </lineage>
</organism>
<dbReference type="Gene3D" id="2.60.120.260">
    <property type="entry name" value="Galactose-binding domain-like"/>
    <property type="match status" value="1"/>
</dbReference>
<sequence>MMKKHLLLGMALLAFGTGAATLPVTLRNRASAVLKEAPVTLPVTVRTEIAVTPEANEPERYKLGGLWLGTPDRKNGWFFHLAERPASKQSLRFVELVLVKDGRYHAQNELAELTVRSNSELRWETGKPYILQLAADRQGADGRVLAPSGELLAELRYEFRQPVELPAGAVTARTELAETVVSACRVTDEPMPVPPPKPAKKIVLQASDAGYDAGKFESVENRVFSDGRGLRPRQEAGELTFTFRTDRDCDYLLKSSVASPSRDVPVYSNFSLDGEPPRRRVVFPAWRRGAGWEKLMRLPLKAGEHTLRVELPRSITLDCLTLEPLPPEPEAPAAARSYQPKLTPPAGHPRLLLTPETIPAMRANLKHPENAQAVAVLRQLAAAPLQAPQKDGVTVYDRNYLLAIEARAFLYALEGDRRLAREAVDAMKTYLAGVDFDNLMDVTRLIGHTIFVASEVYDWCYSQLTDAEKAELRAGMLRLGLDSEIGWPPFKQSVINGHGNESQLSRDFLSMAIAVYDEDPEPYRLCAYRIFEEMVPAHNYEYRSGRHTQGSNYGPCRFSWDLHLAMTFRIMTGKEIFSADMAKVPYFWIYMLLPNQELFDDTDVFFEHGTPYRYGEPAFNMFAYTGDPLLKGEFLRQGGLPWISKYMPVQFLIFNRPEVAASREYSGLPLTRFFPEPLSSMIARTGWEFGPDSRTAVVEMKAAPYNRHDHQHMDAGAFQIFYRAPLAVDIGVYGHWGQHYDFTFAKRTIPHNALLVYDPDEKFAVPGNDGGQRFVKTMPWTIRQVIDHPEIHSTGRLAAHYAGPDADRPLFSHIKGDIAAAYSPHKMKEYERSFVFCRLDNPETPALLIVYDHVVSARPEFRKYFLLNTIARPELMENAVRVENSLPGGKPGELFVTTLLPRRDNLEVTTAGDGRALEFFNEKVEMPPRNRMLSRGWRTMISPKTPAAEDRFLHVMQIGEPSAPKFPAELFESGTRIGVKVADRIVTFSKNGRATADPVEFTVPAGAPRQALLTDLLPGDYTVMRDGKPERNITVTEGAGTLLLPVEAGRTYRVISACKSLDAAV</sequence>
<evidence type="ECO:0000313" key="4">
    <source>
        <dbReference type="Proteomes" id="UP000576225"/>
    </source>
</evidence>
<feature type="signal peptide" evidence="1">
    <location>
        <begin position="1"/>
        <end position="19"/>
    </location>
</feature>
<dbReference type="RefSeq" id="WP_168963890.1">
    <property type="nucleotide sequence ID" value="NZ_JABAEW010000064.1"/>
</dbReference>
<dbReference type="Gene3D" id="2.60.40.2750">
    <property type="match status" value="1"/>
</dbReference>
<dbReference type="Proteomes" id="UP000576225">
    <property type="component" value="Unassembled WGS sequence"/>
</dbReference>
<evidence type="ECO:0000313" key="3">
    <source>
        <dbReference type="EMBL" id="NMD88891.1"/>
    </source>
</evidence>
<keyword evidence="1" id="KW-0732">Signal</keyword>
<feature type="chain" id="PRO_5032666377" description="Heparinase II C-terminal domain-containing protein" evidence="1">
    <location>
        <begin position="20"/>
        <end position="1065"/>
    </location>
</feature>
<name>A0A848B180_9BACT</name>
<dbReference type="SUPFAM" id="SSF48230">
    <property type="entry name" value="Chondroitin AC/alginate lyase"/>
    <property type="match status" value="1"/>
</dbReference>
<dbReference type="Pfam" id="PF18675">
    <property type="entry name" value="HepII_C"/>
    <property type="match status" value="1"/>
</dbReference>
<dbReference type="InterPro" id="IPR040925">
    <property type="entry name" value="HepII_C"/>
</dbReference>
<dbReference type="InterPro" id="IPR008929">
    <property type="entry name" value="Chondroitin_lyas"/>
</dbReference>